<organism evidence="3 4">
    <name type="scientific">Paenibacillus solisilvae</name>
    <dbReference type="NCBI Taxonomy" id="2486751"/>
    <lineage>
        <taxon>Bacteria</taxon>
        <taxon>Bacillati</taxon>
        <taxon>Bacillota</taxon>
        <taxon>Bacilli</taxon>
        <taxon>Bacillales</taxon>
        <taxon>Paenibacillaceae</taxon>
        <taxon>Paenibacillus</taxon>
    </lineage>
</organism>
<dbReference type="PANTHER" id="PTHR46797:SF1">
    <property type="entry name" value="METHYLPHOSPHONATE SYNTHASE"/>
    <property type="match status" value="1"/>
</dbReference>
<dbReference type="InterPro" id="IPR001387">
    <property type="entry name" value="Cro/C1-type_HTH"/>
</dbReference>
<evidence type="ECO:0000256" key="1">
    <source>
        <dbReference type="ARBA" id="ARBA00023125"/>
    </source>
</evidence>
<dbReference type="RefSeq" id="WP_379186524.1">
    <property type="nucleotide sequence ID" value="NZ_JBHSOW010000015.1"/>
</dbReference>
<evidence type="ECO:0000259" key="2">
    <source>
        <dbReference type="PROSITE" id="PS50943"/>
    </source>
</evidence>
<dbReference type="Pfam" id="PF07883">
    <property type="entry name" value="Cupin_2"/>
    <property type="match status" value="1"/>
</dbReference>
<gene>
    <name evidence="3" type="ORF">ACFPYJ_02805</name>
</gene>
<dbReference type="Proteomes" id="UP001596047">
    <property type="component" value="Unassembled WGS sequence"/>
</dbReference>
<dbReference type="InterPro" id="IPR013096">
    <property type="entry name" value="Cupin_2"/>
</dbReference>
<dbReference type="SMART" id="SM00530">
    <property type="entry name" value="HTH_XRE"/>
    <property type="match status" value="1"/>
</dbReference>
<dbReference type="InterPro" id="IPR011051">
    <property type="entry name" value="RmlC_Cupin_sf"/>
</dbReference>
<dbReference type="CDD" id="cd02209">
    <property type="entry name" value="cupin_XRE_C"/>
    <property type="match status" value="1"/>
</dbReference>
<dbReference type="SUPFAM" id="SSF51182">
    <property type="entry name" value="RmlC-like cupins"/>
    <property type="match status" value="1"/>
</dbReference>
<dbReference type="Pfam" id="PF01381">
    <property type="entry name" value="HTH_3"/>
    <property type="match status" value="1"/>
</dbReference>
<reference evidence="4" key="1">
    <citation type="journal article" date="2019" name="Int. J. Syst. Evol. Microbiol.">
        <title>The Global Catalogue of Microorganisms (GCM) 10K type strain sequencing project: providing services to taxonomists for standard genome sequencing and annotation.</title>
        <authorList>
            <consortium name="The Broad Institute Genomics Platform"/>
            <consortium name="The Broad Institute Genome Sequencing Center for Infectious Disease"/>
            <person name="Wu L."/>
            <person name="Ma J."/>
        </authorList>
    </citation>
    <scope>NUCLEOTIDE SEQUENCE [LARGE SCALE GENOMIC DNA]</scope>
    <source>
        <strain evidence="4">CGMCC 1.3240</strain>
    </source>
</reference>
<dbReference type="PANTHER" id="PTHR46797">
    <property type="entry name" value="HTH-TYPE TRANSCRIPTIONAL REGULATOR"/>
    <property type="match status" value="1"/>
</dbReference>
<dbReference type="PROSITE" id="PS50943">
    <property type="entry name" value="HTH_CROC1"/>
    <property type="match status" value="1"/>
</dbReference>
<keyword evidence="4" id="KW-1185">Reference proteome</keyword>
<dbReference type="Gene3D" id="2.60.120.10">
    <property type="entry name" value="Jelly Rolls"/>
    <property type="match status" value="1"/>
</dbReference>
<name>A0ABW0VQ97_9BACL</name>
<evidence type="ECO:0000313" key="3">
    <source>
        <dbReference type="EMBL" id="MFC5648057.1"/>
    </source>
</evidence>
<dbReference type="SUPFAM" id="SSF47413">
    <property type="entry name" value="lambda repressor-like DNA-binding domains"/>
    <property type="match status" value="1"/>
</dbReference>
<dbReference type="EMBL" id="JBHSOW010000015">
    <property type="protein sequence ID" value="MFC5648057.1"/>
    <property type="molecule type" value="Genomic_DNA"/>
</dbReference>
<dbReference type="InterPro" id="IPR014710">
    <property type="entry name" value="RmlC-like_jellyroll"/>
</dbReference>
<dbReference type="InterPro" id="IPR010982">
    <property type="entry name" value="Lambda_DNA-bd_dom_sf"/>
</dbReference>
<dbReference type="Gene3D" id="1.10.260.40">
    <property type="entry name" value="lambda repressor-like DNA-binding domains"/>
    <property type="match status" value="1"/>
</dbReference>
<feature type="domain" description="HTH cro/C1-type" evidence="2">
    <location>
        <begin position="9"/>
        <end position="63"/>
    </location>
</feature>
<dbReference type="CDD" id="cd00093">
    <property type="entry name" value="HTH_XRE"/>
    <property type="match status" value="1"/>
</dbReference>
<evidence type="ECO:0000313" key="4">
    <source>
        <dbReference type="Proteomes" id="UP001596047"/>
    </source>
</evidence>
<keyword evidence="1" id="KW-0238">DNA-binding</keyword>
<comment type="caution">
    <text evidence="3">The sequence shown here is derived from an EMBL/GenBank/DDBJ whole genome shotgun (WGS) entry which is preliminary data.</text>
</comment>
<accession>A0ABW0VQ97</accession>
<proteinExistence type="predicted"/>
<dbReference type="InterPro" id="IPR050807">
    <property type="entry name" value="TransReg_Diox_bact_type"/>
</dbReference>
<sequence length="190" mass="21457">MEMELGKRIRFIRKEQKRTQHEIAEACGFTKSMLSKIESGSTMPAVATLMKIAGALGVKVSDLLEPDISNGTVFTSATEYNDVNKWIKTNKGYSFFAFAPGRRDKIMQPYLFVAEKGQVKSHVFSHEGQEFIYVLSGRMKYKVGNLEYEMNAGDGVYFNSLEEHLVIPLSSQVKYLAVFTEEDRKSADSQ</sequence>
<protein>
    <submittedName>
        <fullName evidence="3">Helix-turn-helix domain-containing protein</fullName>
    </submittedName>
</protein>